<dbReference type="Gene3D" id="2.40.160.200">
    <property type="entry name" value="LURP1-related"/>
    <property type="match status" value="1"/>
</dbReference>
<dbReference type="AlphaFoldDB" id="A0A5D2J429"/>
<dbReference type="Pfam" id="PF04525">
    <property type="entry name" value="LOR"/>
    <property type="match status" value="1"/>
</dbReference>
<evidence type="ECO:0000313" key="2">
    <source>
        <dbReference type="EMBL" id="TYH49490.1"/>
    </source>
</evidence>
<proteinExistence type="inferred from homology"/>
<evidence type="ECO:0000256" key="1">
    <source>
        <dbReference type="ARBA" id="ARBA00005437"/>
    </source>
</evidence>
<dbReference type="EMBL" id="CM017632">
    <property type="protein sequence ID" value="TYH49490.1"/>
    <property type="molecule type" value="Genomic_DNA"/>
</dbReference>
<keyword evidence="3" id="KW-1185">Reference proteome</keyword>
<dbReference type="SUPFAM" id="SSF54518">
    <property type="entry name" value="Tubby C-terminal domain-like"/>
    <property type="match status" value="1"/>
</dbReference>
<sequence>MKWPASFFSCGTNCSSWPAMGGKLPGPASGTAPANAYTTESNPIVVIGEQYIAPYPVDLKIQHTVFTVAENNFDITDVNDNPIFKVKNKLFSFPDRRVLLDAAGNPLVSLKQKCEEIVFGSSEDEDEDYDDYDFRCFLGIQYQ</sequence>
<dbReference type="SMR" id="A0A5D2J429"/>
<accession>A0A5D2J429</accession>
<dbReference type="PANTHER" id="PTHR31087">
    <property type="match status" value="1"/>
</dbReference>
<dbReference type="InterPro" id="IPR038595">
    <property type="entry name" value="LOR_sf"/>
</dbReference>
<gene>
    <name evidence="2" type="ORF">ES332_D10G141000v1</name>
</gene>
<name>A0A5D2J429_GOSTO</name>
<dbReference type="Proteomes" id="UP000322667">
    <property type="component" value="Chromosome D10"/>
</dbReference>
<dbReference type="InterPro" id="IPR025659">
    <property type="entry name" value="Tubby-like_C"/>
</dbReference>
<comment type="similarity">
    <text evidence="1">Belongs to the LOR family.</text>
</comment>
<dbReference type="PANTHER" id="PTHR31087:SF58">
    <property type="entry name" value="OS07G0230700 PROTEIN"/>
    <property type="match status" value="1"/>
</dbReference>
<reference evidence="2 3" key="1">
    <citation type="submission" date="2019-07" db="EMBL/GenBank/DDBJ databases">
        <title>WGS assembly of Gossypium tomentosum.</title>
        <authorList>
            <person name="Chen Z.J."/>
            <person name="Sreedasyam A."/>
            <person name="Ando A."/>
            <person name="Song Q."/>
            <person name="De L."/>
            <person name="Hulse-Kemp A."/>
            <person name="Ding M."/>
            <person name="Ye W."/>
            <person name="Kirkbride R."/>
            <person name="Jenkins J."/>
            <person name="Plott C."/>
            <person name="Lovell J."/>
            <person name="Lin Y.-M."/>
            <person name="Vaughn R."/>
            <person name="Liu B."/>
            <person name="Li W."/>
            <person name="Simpson S."/>
            <person name="Scheffler B."/>
            <person name="Saski C."/>
            <person name="Grover C."/>
            <person name="Hu G."/>
            <person name="Conover J."/>
            <person name="Carlson J."/>
            <person name="Shu S."/>
            <person name="Boston L."/>
            <person name="Williams M."/>
            <person name="Peterson D."/>
            <person name="Mcgee K."/>
            <person name="Jones D."/>
            <person name="Wendel J."/>
            <person name="Stelly D."/>
            <person name="Grimwood J."/>
            <person name="Schmutz J."/>
        </authorList>
    </citation>
    <scope>NUCLEOTIDE SEQUENCE [LARGE SCALE GENOMIC DNA]</scope>
    <source>
        <strain evidence="2">7179.01</strain>
    </source>
</reference>
<dbReference type="InterPro" id="IPR007612">
    <property type="entry name" value="LOR"/>
</dbReference>
<organism evidence="2 3">
    <name type="scientific">Gossypium tomentosum</name>
    <name type="common">Hawaiian cotton</name>
    <name type="synonym">Gossypium sandvicense</name>
    <dbReference type="NCBI Taxonomy" id="34277"/>
    <lineage>
        <taxon>Eukaryota</taxon>
        <taxon>Viridiplantae</taxon>
        <taxon>Streptophyta</taxon>
        <taxon>Embryophyta</taxon>
        <taxon>Tracheophyta</taxon>
        <taxon>Spermatophyta</taxon>
        <taxon>Magnoliopsida</taxon>
        <taxon>eudicotyledons</taxon>
        <taxon>Gunneridae</taxon>
        <taxon>Pentapetalae</taxon>
        <taxon>rosids</taxon>
        <taxon>malvids</taxon>
        <taxon>Malvales</taxon>
        <taxon>Malvaceae</taxon>
        <taxon>Malvoideae</taxon>
        <taxon>Gossypium</taxon>
    </lineage>
</organism>
<protein>
    <submittedName>
        <fullName evidence="2">Uncharacterized protein</fullName>
    </submittedName>
</protein>
<evidence type="ECO:0000313" key="3">
    <source>
        <dbReference type="Proteomes" id="UP000322667"/>
    </source>
</evidence>